<dbReference type="Proteomes" id="UP000688137">
    <property type="component" value="Unassembled WGS sequence"/>
</dbReference>
<dbReference type="EMBL" id="CAJJDM010000030">
    <property type="protein sequence ID" value="CAD8061063.1"/>
    <property type="molecule type" value="Genomic_DNA"/>
</dbReference>
<sequence length="47" mass="6002">MEIINQEKFDKYLVNYFILNNLFRIPINPEIYQREDNSNYQYWRIKN</sequence>
<dbReference type="AlphaFoldDB" id="A0A8S1L685"/>
<reference evidence="1" key="1">
    <citation type="submission" date="2021-01" db="EMBL/GenBank/DDBJ databases">
        <authorList>
            <consortium name="Genoscope - CEA"/>
            <person name="William W."/>
        </authorList>
    </citation>
    <scope>NUCLEOTIDE SEQUENCE</scope>
</reference>
<proteinExistence type="predicted"/>
<name>A0A8S1L685_PARPR</name>
<evidence type="ECO:0000313" key="1">
    <source>
        <dbReference type="EMBL" id="CAD8061063.1"/>
    </source>
</evidence>
<comment type="caution">
    <text evidence="1">The sequence shown here is derived from an EMBL/GenBank/DDBJ whole genome shotgun (WGS) entry which is preliminary data.</text>
</comment>
<organism evidence="1 2">
    <name type="scientific">Paramecium primaurelia</name>
    <dbReference type="NCBI Taxonomy" id="5886"/>
    <lineage>
        <taxon>Eukaryota</taxon>
        <taxon>Sar</taxon>
        <taxon>Alveolata</taxon>
        <taxon>Ciliophora</taxon>
        <taxon>Intramacronucleata</taxon>
        <taxon>Oligohymenophorea</taxon>
        <taxon>Peniculida</taxon>
        <taxon>Parameciidae</taxon>
        <taxon>Paramecium</taxon>
    </lineage>
</organism>
<gene>
    <name evidence="1" type="ORF">PPRIM_AZ9-3.1.T0310120</name>
</gene>
<protein>
    <submittedName>
        <fullName evidence="1">Uncharacterized protein</fullName>
    </submittedName>
</protein>
<evidence type="ECO:0000313" key="2">
    <source>
        <dbReference type="Proteomes" id="UP000688137"/>
    </source>
</evidence>
<accession>A0A8S1L685</accession>
<keyword evidence="2" id="KW-1185">Reference proteome</keyword>